<dbReference type="Gene3D" id="2.70.70.10">
    <property type="entry name" value="Glucose Permease (Domain IIA)"/>
    <property type="match status" value="1"/>
</dbReference>
<dbReference type="RefSeq" id="WP_200965389.1">
    <property type="nucleotide sequence ID" value="NZ_BMAQ01000003.1"/>
</dbReference>
<evidence type="ECO:0000256" key="2">
    <source>
        <dbReference type="SAM" id="Phobius"/>
    </source>
</evidence>
<dbReference type="Pfam" id="PF01551">
    <property type="entry name" value="Peptidase_M23"/>
    <property type="match status" value="1"/>
</dbReference>
<accession>A0A916QCY6</accession>
<name>A0A916QCY6_9BACL</name>
<keyword evidence="2" id="KW-1133">Transmembrane helix</keyword>
<feature type="domain" description="M23ase beta-sheet core" evidence="3">
    <location>
        <begin position="216"/>
        <end position="310"/>
    </location>
</feature>
<dbReference type="InterPro" id="IPR011055">
    <property type="entry name" value="Dup_hybrid_motif"/>
</dbReference>
<dbReference type="EMBL" id="BMAQ01000003">
    <property type="protein sequence ID" value="GFR37093.1"/>
    <property type="molecule type" value="Genomic_DNA"/>
</dbReference>
<dbReference type="PANTHER" id="PTHR21666:SF270">
    <property type="entry name" value="MUREIN HYDROLASE ACTIVATOR ENVC"/>
    <property type="match status" value="1"/>
</dbReference>
<comment type="caution">
    <text evidence="4">The sequence shown here is derived from an EMBL/GenBank/DDBJ whole genome shotgun (WGS) entry which is preliminary data.</text>
</comment>
<dbReference type="PANTHER" id="PTHR21666">
    <property type="entry name" value="PEPTIDASE-RELATED"/>
    <property type="match status" value="1"/>
</dbReference>
<reference evidence="4" key="2">
    <citation type="journal article" date="2021" name="Data Brief">
        <title>Draft genome sequence data of the facultative, thermophilic, xylanolytic bacterium Paenibacillus sp. strain DA-C8.</title>
        <authorList>
            <person name="Chhe C."/>
            <person name="Uke A."/>
            <person name="Baramee S."/>
            <person name="Ungkulpasvich U."/>
            <person name="Tachaapaikoon C."/>
            <person name="Pason P."/>
            <person name="Waeonukul R."/>
            <person name="Ratanakhanokchai K."/>
            <person name="Kosugi A."/>
        </authorList>
    </citation>
    <scope>NUCLEOTIDE SEQUENCE</scope>
    <source>
        <strain evidence="4">DA-C8</strain>
    </source>
</reference>
<evidence type="ECO:0000313" key="4">
    <source>
        <dbReference type="EMBL" id="GFR37093.1"/>
    </source>
</evidence>
<reference evidence="4" key="1">
    <citation type="submission" date="2020-08" db="EMBL/GenBank/DDBJ databases">
        <authorList>
            <person name="Uke A."/>
            <person name="Chhe C."/>
            <person name="Baramee S."/>
            <person name="Kosugi A."/>
        </authorList>
    </citation>
    <scope>NUCLEOTIDE SEQUENCE</scope>
    <source>
        <strain evidence="4">DA-C8</strain>
    </source>
</reference>
<keyword evidence="5" id="KW-1185">Reference proteome</keyword>
<dbReference type="GO" id="GO:0004222">
    <property type="term" value="F:metalloendopeptidase activity"/>
    <property type="evidence" value="ECO:0007669"/>
    <property type="project" value="TreeGrafter"/>
</dbReference>
<proteinExistence type="predicted"/>
<dbReference type="FunFam" id="2.70.70.10:FF:000006">
    <property type="entry name" value="M23 family peptidase"/>
    <property type="match status" value="1"/>
</dbReference>
<keyword evidence="2" id="KW-0812">Transmembrane</keyword>
<evidence type="ECO:0000313" key="5">
    <source>
        <dbReference type="Proteomes" id="UP000654993"/>
    </source>
</evidence>
<dbReference type="Proteomes" id="UP000654993">
    <property type="component" value="Unassembled WGS sequence"/>
</dbReference>
<dbReference type="SUPFAM" id="SSF51261">
    <property type="entry name" value="Duplicated hybrid motif"/>
    <property type="match status" value="1"/>
</dbReference>
<evidence type="ECO:0000259" key="3">
    <source>
        <dbReference type="Pfam" id="PF01551"/>
    </source>
</evidence>
<feature type="coiled-coil region" evidence="1">
    <location>
        <begin position="68"/>
        <end position="112"/>
    </location>
</feature>
<dbReference type="CDD" id="cd12797">
    <property type="entry name" value="M23_peptidase"/>
    <property type="match status" value="1"/>
</dbReference>
<dbReference type="InterPro" id="IPR050570">
    <property type="entry name" value="Cell_wall_metabolism_enzyme"/>
</dbReference>
<evidence type="ECO:0000256" key="1">
    <source>
        <dbReference type="SAM" id="Coils"/>
    </source>
</evidence>
<organism evidence="4 5">
    <name type="scientific">Insulibacter thermoxylanivorax</name>
    <dbReference type="NCBI Taxonomy" id="2749268"/>
    <lineage>
        <taxon>Bacteria</taxon>
        <taxon>Bacillati</taxon>
        <taxon>Bacillota</taxon>
        <taxon>Bacilli</taxon>
        <taxon>Bacillales</taxon>
        <taxon>Paenibacillaceae</taxon>
        <taxon>Insulibacter</taxon>
    </lineage>
</organism>
<dbReference type="InterPro" id="IPR016047">
    <property type="entry name" value="M23ase_b-sheet_dom"/>
</dbReference>
<dbReference type="AlphaFoldDB" id="A0A916QCY6"/>
<sequence length="316" mass="35653">MRKKQLTVIVVPEADRSVRRFRTSRIPLLVLLALTFCMAALFFLWLDWKKQTYERIIHQISDRLTSERRSHQDQLTMKNETIEELQQEVIKLTEQTEEVRSKLAELQRLEEEIRAVTGIDYPDAEGEDRSVQAAGGTFHAVKEDEILTLADAAAQSLSTLSQSLTFMQERLDQLLAKLSYLEYLSSITPSIWPAEGGRITSRYGYRLDPLTRRSAFHSGVDIDGKLRDDIYAAAAGKVAETGFTNSLGNYIIIDHSRGLQTLYAHLHEILVDPGDQVDKGELIGLMGSTGRSTGTHLHYEVHVNGKPVNPQSYLPD</sequence>
<gene>
    <name evidence="4" type="ORF">PRECH8_03890</name>
</gene>
<feature type="transmembrane region" description="Helical" evidence="2">
    <location>
        <begin position="26"/>
        <end position="46"/>
    </location>
</feature>
<keyword evidence="2" id="KW-0472">Membrane</keyword>
<keyword evidence="1" id="KW-0175">Coiled coil</keyword>
<protein>
    <recommendedName>
        <fullName evidence="3">M23ase beta-sheet core domain-containing protein</fullName>
    </recommendedName>
</protein>